<accession>A0A8T1W6K2</accession>
<feature type="compositionally biased region" description="Basic and acidic residues" evidence="1">
    <location>
        <begin position="594"/>
        <end position="622"/>
    </location>
</feature>
<dbReference type="PROSITE" id="PS51140">
    <property type="entry name" value="CUE"/>
    <property type="match status" value="1"/>
</dbReference>
<dbReference type="PANTHER" id="PTHR21494">
    <property type="entry name" value="ACTIVATING SIGNAL COINTEGRATOR 1 COMPLEX SUBUNIT 2 ASC-1 COMPLEX SUBUNIT P100"/>
    <property type="match status" value="1"/>
</dbReference>
<comment type="caution">
    <text evidence="3">The sequence shown here is derived from an EMBL/GenBank/DDBJ whole genome shotgun (WGS) entry which is preliminary data.</text>
</comment>
<feature type="region of interest" description="Disordered" evidence="1">
    <location>
        <begin position="568"/>
        <end position="722"/>
    </location>
</feature>
<dbReference type="InterPro" id="IPR003892">
    <property type="entry name" value="CUE"/>
</dbReference>
<evidence type="ECO:0000259" key="2">
    <source>
        <dbReference type="PROSITE" id="PS51140"/>
    </source>
</evidence>
<dbReference type="CDD" id="cd14364">
    <property type="entry name" value="CUE_ASCC2"/>
    <property type="match status" value="1"/>
</dbReference>
<name>A0A8T1W6K2_9STRA</name>
<dbReference type="GO" id="GO:0043130">
    <property type="term" value="F:ubiquitin binding"/>
    <property type="evidence" value="ECO:0007669"/>
    <property type="project" value="InterPro"/>
</dbReference>
<reference evidence="3" key="1">
    <citation type="submission" date="2021-02" db="EMBL/GenBank/DDBJ databases">
        <authorList>
            <person name="Palmer J.M."/>
        </authorList>
    </citation>
    <scope>NUCLEOTIDE SEQUENCE</scope>
    <source>
        <strain evidence="3">SCRP734</strain>
    </source>
</reference>
<dbReference type="InterPro" id="IPR052586">
    <property type="entry name" value="ASCC2"/>
</dbReference>
<feature type="compositionally biased region" description="Acidic residues" evidence="1">
    <location>
        <begin position="630"/>
        <end position="640"/>
    </location>
</feature>
<dbReference type="SMART" id="SM00546">
    <property type="entry name" value="CUE"/>
    <property type="match status" value="1"/>
</dbReference>
<feature type="compositionally biased region" description="Basic and acidic residues" evidence="1">
    <location>
        <begin position="383"/>
        <end position="402"/>
    </location>
</feature>
<evidence type="ECO:0000313" key="4">
    <source>
        <dbReference type="Proteomes" id="UP000694044"/>
    </source>
</evidence>
<gene>
    <name evidence="3" type="ORF">PHYPSEUDO_011458</name>
</gene>
<feature type="domain" description="CUE" evidence="2">
    <location>
        <begin position="415"/>
        <end position="458"/>
    </location>
</feature>
<feature type="compositionally biased region" description="Basic residues" evidence="1">
    <location>
        <begin position="697"/>
        <end position="722"/>
    </location>
</feature>
<dbReference type="PANTHER" id="PTHR21494:SF0">
    <property type="entry name" value="ACTIVATING SIGNAL COINTEGRATOR 1 COMPLEX SUBUNIT 2"/>
    <property type="match status" value="1"/>
</dbReference>
<dbReference type="Proteomes" id="UP000694044">
    <property type="component" value="Unassembled WGS sequence"/>
</dbReference>
<sequence length="722" mass="80086">MCTFGGEYEDDCCHRTRTSKSGNGASLRDLSTMTLAATLSALAAASDAELQTRLCDSDALSQLLPLLDDFFTRGTARQTRADGRKDDAGALSTDSRAVFSLFLRLADAPQLLQLATDCGLLHATRLAPFCQIYGVKNAEAVAALLDAVVENVPAFSTTVGVLRQLYVRQLNELQLAVQHATQGRVRQSELVRRCYELSLSVCGMTAASSVTHLLLLDGKELETELARQDHSVLYALVQCYEAALPALQRHLATVDGKAEEAQETPVIAETRRCMLLVLGRCVDAVMDKQQKTRASGEELLAGLHALSNGCLDDDAEHGSYVSDLWYLCEYKDKVAAFFDRCELDLENFSYLDMVMEELPRRRILPATLVDDLAAETKPKADLSADAKEWKAPERSAVAEETKPVAPPNEDAEAAGLAPMVYQVKDFFPDLGEGFVELCLLSSNLQVEAVINFLLESNPPPILIDVPQDLKRSDPEFVRLEAQITGKPTPAPKVEESKKLDPSRVWVGKKAMEKTYDPQIAKKDQKLAEKMKQLAVMYEEEDEYDMPNVEGGYGGIDSRDDGVATLDEYDDDYNDEFDDFVPFSIRDGGSADDQDAIREQNRKMRVKEEKDAFWEGMKNRNRETPSNTVKDDEDGDEEEEKEGGAFTDQTFSRPQSAGGPSQNSSGPKNKSTRRNDKRQGGGEKKPDEPVTPQQIQRQRARKDKNKSKIANHNRKDRAMKKMG</sequence>
<feature type="compositionally biased region" description="Acidic residues" evidence="1">
    <location>
        <begin position="568"/>
        <end position="578"/>
    </location>
</feature>
<dbReference type="InterPro" id="IPR041800">
    <property type="entry name" value="ASCC2_CUE"/>
</dbReference>
<dbReference type="AlphaFoldDB" id="A0A8T1W6K2"/>
<evidence type="ECO:0000256" key="1">
    <source>
        <dbReference type="SAM" id="MobiDB-lite"/>
    </source>
</evidence>
<proteinExistence type="predicted"/>
<evidence type="ECO:0000313" key="3">
    <source>
        <dbReference type="EMBL" id="KAG7388995.1"/>
    </source>
</evidence>
<protein>
    <recommendedName>
        <fullName evidence="2">CUE domain-containing protein</fullName>
    </recommendedName>
</protein>
<dbReference type="OrthoDB" id="5577209at2759"/>
<organism evidence="3 4">
    <name type="scientific">Phytophthora pseudosyringae</name>
    <dbReference type="NCBI Taxonomy" id="221518"/>
    <lineage>
        <taxon>Eukaryota</taxon>
        <taxon>Sar</taxon>
        <taxon>Stramenopiles</taxon>
        <taxon>Oomycota</taxon>
        <taxon>Peronosporomycetes</taxon>
        <taxon>Peronosporales</taxon>
        <taxon>Peronosporaceae</taxon>
        <taxon>Phytophthora</taxon>
    </lineage>
</organism>
<feature type="compositionally biased region" description="Polar residues" evidence="1">
    <location>
        <begin position="646"/>
        <end position="668"/>
    </location>
</feature>
<feature type="region of interest" description="Disordered" evidence="1">
    <location>
        <begin position="383"/>
        <end position="410"/>
    </location>
</feature>
<feature type="compositionally biased region" description="Basic and acidic residues" evidence="1">
    <location>
        <begin position="672"/>
        <end position="687"/>
    </location>
</feature>
<keyword evidence="4" id="KW-1185">Reference proteome</keyword>
<dbReference type="Pfam" id="PF02845">
    <property type="entry name" value="CUE"/>
    <property type="match status" value="1"/>
</dbReference>
<dbReference type="EMBL" id="JAGDFM010000051">
    <property type="protein sequence ID" value="KAG7388995.1"/>
    <property type="molecule type" value="Genomic_DNA"/>
</dbReference>